<dbReference type="AlphaFoldDB" id="F0XY05"/>
<evidence type="ECO:0000313" key="3">
    <source>
        <dbReference type="Proteomes" id="UP000002729"/>
    </source>
</evidence>
<reference evidence="2 3" key="1">
    <citation type="journal article" date="2011" name="Proc. Natl. Acad. Sci. U.S.A.">
        <title>Niche of harmful alga Aureococcus anophagefferens revealed through ecogenomics.</title>
        <authorList>
            <person name="Gobler C.J."/>
            <person name="Berry D.L."/>
            <person name="Dyhrman S.T."/>
            <person name="Wilhelm S.W."/>
            <person name="Salamov A."/>
            <person name="Lobanov A.V."/>
            <person name="Zhang Y."/>
            <person name="Collier J.L."/>
            <person name="Wurch L.L."/>
            <person name="Kustka A.B."/>
            <person name="Dill B.D."/>
            <person name="Shah M."/>
            <person name="VerBerkmoes N.C."/>
            <person name="Kuo A."/>
            <person name="Terry A."/>
            <person name="Pangilinan J."/>
            <person name="Lindquist E.A."/>
            <person name="Lucas S."/>
            <person name="Paulsen I.T."/>
            <person name="Hattenrath-Lehmann T.K."/>
            <person name="Talmage S.C."/>
            <person name="Walker E.A."/>
            <person name="Koch F."/>
            <person name="Burson A.M."/>
            <person name="Marcoval M.A."/>
            <person name="Tang Y.Z."/>
            <person name="Lecleir G.R."/>
            <person name="Coyne K.J."/>
            <person name="Berg G.M."/>
            <person name="Bertrand E.M."/>
            <person name="Saito M.A."/>
            <person name="Gladyshev V.N."/>
            <person name="Grigoriev I.V."/>
        </authorList>
    </citation>
    <scope>NUCLEOTIDE SEQUENCE [LARGE SCALE GENOMIC DNA]</scope>
    <source>
        <strain evidence="3">CCMP 1984</strain>
    </source>
</reference>
<proteinExistence type="predicted"/>
<organism evidence="3">
    <name type="scientific">Aureococcus anophagefferens</name>
    <name type="common">Harmful bloom alga</name>
    <dbReference type="NCBI Taxonomy" id="44056"/>
    <lineage>
        <taxon>Eukaryota</taxon>
        <taxon>Sar</taxon>
        <taxon>Stramenopiles</taxon>
        <taxon>Ochrophyta</taxon>
        <taxon>Pelagophyceae</taxon>
        <taxon>Pelagomonadales</taxon>
        <taxon>Pelagomonadaceae</taxon>
        <taxon>Aureococcus</taxon>
    </lineage>
</organism>
<dbReference type="CDD" id="cd16655">
    <property type="entry name" value="RING-Ubox_WDSUB1-like"/>
    <property type="match status" value="1"/>
</dbReference>
<accession>F0XY05</accession>
<dbReference type="InterPro" id="IPR013083">
    <property type="entry name" value="Znf_RING/FYVE/PHD"/>
</dbReference>
<dbReference type="InParanoid" id="F0XY05"/>
<dbReference type="GeneID" id="20229407"/>
<feature type="domain" description="U-box" evidence="1">
    <location>
        <begin position="1"/>
        <end position="66"/>
    </location>
</feature>
<dbReference type="SMART" id="SM00504">
    <property type="entry name" value="Ubox"/>
    <property type="match status" value="1"/>
</dbReference>
<dbReference type="OMA" id="KLVCQIT"/>
<dbReference type="Proteomes" id="UP000002729">
    <property type="component" value="Unassembled WGS sequence"/>
</dbReference>
<protein>
    <recommendedName>
        <fullName evidence="1">U-box domain-containing protein</fullName>
    </recommendedName>
</protein>
<dbReference type="PANTHER" id="PTHR46573:SF1">
    <property type="entry name" value="WD REPEAT, SAM AND U-BOX DOMAIN-CONTAINING PROTEIN 1"/>
    <property type="match status" value="1"/>
</dbReference>
<keyword evidence="3" id="KW-1185">Reference proteome</keyword>
<dbReference type="RefSeq" id="XP_009032905.1">
    <property type="nucleotide sequence ID" value="XM_009034657.1"/>
</dbReference>
<dbReference type="OrthoDB" id="424220at2759"/>
<dbReference type="InterPro" id="IPR003613">
    <property type="entry name" value="Ubox_domain"/>
</dbReference>
<gene>
    <name evidence="2" type="ORF">AURANDRAFT_9453</name>
</gene>
<sequence>DVPDKLVCQITFELMKDPVMAADGHTFERVAIEQWFATGKRTSPATNEPLPDTRLIPNLAVKSMIA</sequence>
<name>F0XY05_AURAN</name>
<evidence type="ECO:0000313" key="2">
    <source>
        <dbReference type="EMBL" id="EGB12032.1"/>
    </source>
</evidence>
<dbReference type="eggNOG" id="KOG0167">
    <property type="taxonomic scope" value="Eukaryota"/>
</dbReference>
<dbReference type="EMBL" id="GL833121">
    <property type="protein sequence ID" value="EGB12032.1"/>
    <property type="molecule type" value="Genomic_DNA"/>
</dbReference>
<dbReference type="GO" id="GO:0016567">
    <property type="term" value="P:protein ubiquitination"/>
    <property type="evidence" value="ECO:0007669"/>
    <property type="project" value="InterPro"/>
</dbReference>
<dbReference type="SUPFAM" id="SSF57850">
    <property type="entry name" value="RING/U-box"/>
    <property type="match status" value="1"/>
</dbReference>
<feature type="non-terminal residue" evidence="2">
    <location>
        <position position="1"/>
    </location>
</feature>
<feature type="non-terminal residue" evidence="2">
    <location>
        <position position="66"/>
    </location>
</feature>
<dbReference type="Gene3D" id="3.30.40.10">
    <property type="entry name" value="Zinc/RING finger domain, C3HC4 (zinc finger)"/>
    <property type="match status" value="1"/>
</dbReference>
<dbReference type="PROSITE" id="PS51698">
    <property type="entry name" value="U_BOX"/>
    <property type="match status" value="1"/>
</dbReference>
<evidence type="ECO:0000259" key="1">
    <source>
        <dbReference type="PROSITE" id="PS51698"/>
    </source>
</evidence>
<dbReference type="KEGG" id="aaf:AURANDRAFT_9453"/>
<dbReference type="Pfam" id="PF04564">
    <property type="entry name" value="U-box"/>
    <property type="match status" value="1"/>
</dbReference>
<dbReference type="PANTHER" id="PTHR46573">
    <property type="entry name" value="WD REPEAT, SAM AND U-BOX DOMAIN-CONTAINING PROTEIN 1"/>
    <property type="match status" value="1"/>
</dbReference>
<dbReference type="InterPro" id="IPR052085">
    <property type="entry name" value="WD-SAM-U-box"/>
</dbReference>
<dbReference type="GO" id="GO:0004842">
    <property type="term" value="F:ubiquitin-protein transferase activity"/>
    <property type="evidence" value="ECO:0007669"/>
    <property type="project" value="InterPro"/>
</dbReference>